<gene>
    <name evidence="5" type="ORF">EMH_0017350</name>
</gene>
<dbReference type="Gene3D" id="2.130.10.10">
    <property type="entry name" value="YVTN repeat-like/Quinoprotein amine dehydrogenase"/>
    <property type="match status" value="1"/>
</dbReference>
<evidence type="ECO:0000256" key="4">
    <source>
        <dbReference type="SAM" id="MobiDB-lite"/>
    </source>
</evidence>
<dbReference type="GeneID" id="25376674"/>
<evidence type="ECO:0000256" key="3">
    <source>
        <dbReference type="PROSITE-ProRule" id="PRU00221"/>
    </source>
</evidence>
<evidence type="ECO:0000313" key="5">
    <source>
        <dbReference type="EMBL" id="CDJ28767.1"/>
    </source>
</evidence>
<reference evidence="5" key="1">
    <citation type="submission" date="2013-10" db="EMBL/GenBank/DDBJ databases">
        <title>Genomic analysis of the causative agents of coccidiosis in chickens.</title>
        <authorList>
            <person name="Reid A.J."/>
            <person name="Blake D."/>
            <person name="Billington K."/>
            <person name="Browne H."/>
            <person name="Dunn M."/>
            <person name="Hung S."/>
            <person name="Kawahara F."/>
            <person name="Miranda-Saavedra D."/>
            <person name="Mourier T."/>
            <person name="Nagra H."/>
            <person name="Otto T.D."/>
            <person name="Rawlings N."/>
            <person name="Sanchez A."/>
            <person name="Sanders M."/>
            <person name="Subramaniam C."/>
            <person name="Tay Y."/>
            <person name="Dear P."/>
            <person name="Doerig C."/>
            <person name="Gruber A."/>
            <person name="Parkinson J."/>
            <person name="Shirley M."/>
            <person name="Wan K.L."/>
            <person name="Berriman M."/>
            <person name="Tomley F."/>
            <person name="Pain A."/>
        </authorList>
    </citation>
    <scope>NUCLEOTIDE SEQUENCE [LARGE SCALE GENOMIC DNA]</scope>
    <source>
        <strain evidence="5">Houghton</strain>
    </source>
</reference>
<dbReference type="InterPro" id="IPR036322">
    <property type="entry name" value="WD40_repeat_dom_sf"/>
</dbReference>
<dbReference type="PROSITE" id="PS50082">
    <property type="entry name" value="WD_REPEATS_2"/>
    <property type="match status" value="2"/>
</dbReference>
<dbReference type="PANTHER" id="PTHR19848:SF8">
    <property type="entry name" value="F-BOX AND WD REPEAT DOMAIN CONTAINING 7"/>
    <property type="match status" value="1"/>
</dbReference>
<dbReference type="EMBL" id="HG681541">
    <property type="protein sequence ID" value="CDJ28767.1"/>
    <property type="molecule type" value="Genomic_DNA"/>
</dbReference>
<dbReference type="RefSeq" id="XP_013351341.1">
    <property type="nucleotide sequence ID" value="XM_013495887.1"/>
</dbReference>
<dbReference type="PROSITE" id="PS00678">
    <property type="entry name" value="WD_REPEATS_1"/>
    <property type="match status" value="1"/>
</dbReference>
<sequence>MQAHVGNMPTAMEAEEKIDQQQSQNSKTCSCSVSRLLDGTNAEQLNLMKAEFARHGGRLDLQEPLQQPVEAESALFQKNVASASHSSVGSDVVDEKHDSVDPSADEFADQAILSRAALMAEAFEAVDVNDEGFIRWEHVGHFCTIHSIQLNSASCVQKEVVCQVNSVSGSIVDMCYVDTYGKIALAGYDGSIHMMTTNGLMLTEKLSYKHQPPSCLEWMSGPNKLLSGCVDGTVQLWDLVTFSEICSKKAHNDFVTQLLHTPDEGVFISASADTTLKIWDVQMLECKHVLKGHSRSVTSIAHSKEYNCLISAGLDQERRVMGILAQFALFLLTIIEVTSFAGSAAGVISVWRLHNSEQRHSWEIFGYGTLVRSRNGLCWNPLSPSLLLKLMKVSGQQLIAKMTFRRGVMAPRRRTFLTQPASEWTGQTEEEQHESSALRKRRDGTKVARPKKRFLEVTLVRESSGHDDAVLALDLCEAGVSANATPAEDGSTSEAEGHLRWILTVGADRVVKAWSLDLRRLGQLTSDAAGFWTPLGNKSMERRRSFLRAAGLNLTALRQRMAEKFPKKQDEFESDSPDVDGSEIVAPARYPGNDNDALISTLLESTKAESF</sequence>
<dbReference type="SUPFAM" id="SSF50978">
    <property type="entry name" value="WD40 repeat-like"/>
    <property type="match status" value="1"/>
</dbReference>
<keyword evidence="2" id="KW-0677">Repeat</keyword>
<accession>U6JXI8</accession>
<feature type="region of interest" description="Disordered" evidence="4">
    <location>
        <begin position="420"/>
        <end position="445"/>
    </location>
</feature>
<feature type="repeat" description="WD" evidence="3">
    <location>
        <begin position="216"/>
        <end position="247"/>
    </location>
</feature>
<feature type="region of interest" description="Disordered" evidence="4">
    <location>
        <begin position="565"/>
        <end position="592"/>
    </location>
</feature>
<dbReference type="VEuPathDB" id="ToxoDB:EMH_0017350"/>
<proteinExistence type="predicted"/>
<keyword evidence="1 3" id="KW-0853">WD repeat</keyword>
<dbReference type="SMART" id="SM00320">
    <property type="entry name" value="WD40"/>
    <property type="match status" value="5"/>
</dbReference>
<organism evidence="5 6">
    <name type="scientific">Eimeria mitis</name>
    <dbReference type="NCBI Taxonomy" id="44415"/>
    <lineage>
        <taxon>Eukaryota</taxon>
        <taxon>Sar</taxon>
        <taxon>Alveolata</taxon>
        <taxon>Apicomplexa</taxon>
        <taxon>Conoidasida</taxon>
        <taxon>Coccidia</taxon>
        <taxon>Eucoccidiorida</taxon>
        <taxon>Eimeriorina</taxon>
        <taxon>Eimeriidae</taxon>
        <taxon>Eimeria</taxon>
    </lineage>
</organism>
<protein>
    <submittedName>
        <fullName evidence="5">Uncharacterized protein</fullName>
    </submittedName>
</protein>
<evidence type="ECO:0000256" key="1">
    <source>
        <dbReference type="ARBA" id="ARBA00022574"/>
    </source>
</evidence>
<feature type="compositionally biased region" description="Acidic residues" evidence="4">
    <location>
        <begin position="572"/>
        <end position="581"/>
    </location>
</feature>
<dbReference type="InterPro" id="IPR020472">
    <property type="entry name" value="WD40_PAC1"/>
</dbReference>
<name>U6JXI8_9EIME</name>
<dbReference type="OrthoDB" id="345963at2759"/>
<dbReference type="InterPro" id="IPR015943">
    <property type="entry name" value="WD40/YVTN_repeat-like_dom_sf"/>
</dbReference>
<feature type="repeat" description="WD" evidence="3">
    <location>
        <begin position="248"/>
        <end position="282"/>
    </location>
</feature>
<dbReference type="InterPro" id="IPR019775">
    <property type="entry name" value="WD40_repeat_CS"/>
</dbReference>
<evidence type="ECO:0000313" key="6">
    <source>
        <dbReference type="Proteomes" id="UP000030744"/>
    </source>
</evidence>
<evidence type="ECO:0000256" key="2">
    <source>
        <dbReference type="ARBA" id="ARBA00022737"/>
    </source>
</evidence>
<dbReference type="PROSITE" id="PS50294">
    <property type="entry name" value="WD_REPEATS_REGION"/>
    <property type="match status" value="1"/>
</dbReference>
<dbReference type="PANTHER" id="PTHR19848">
    <property type="entry name" value="WD40 REPEAT PROTEIN"/>
    <property type="match status" value="1"/>
</dbReference>
<dbReference type="PRINTS" id="PR00320">
    <property type="entry name" value="GPROTEINBRPT"/>
</dbReference>
<reference evidence="5" key="2">
    <citation type="submission" date="2013-10" db="EMBL/GenBank/DDBJ databases">
        <authorList>
            <person name="Aslett M."/>
        </authorList>
    </citation>
    <scope>NUCLEOTIDE SEQUENCE [LARGE SCALE GENOMIC DNA]</scope>
    <source>
        <strain evidence="5">Houghton</strain>
    </source>
</reference>
<dbReference type="AlphaFoldDB" id="U6JXI8"/>
<keyword evidence="6" id="KW-1185">Reference proteome</keyword>
<dbReference type="Proteomes" id="UP000030744">
    <property type="component" value="Unassembled WGS sequence"/>
</dbReference>
<dbReference type="InterPro" id="IPR001680">
    <property type="entry name" value="WD40_rpt"/>
</dbReference>
<dbReference type="Pfam" id="PF00400">
    <property type="entry name" value="WD40"/>
    <property type="match status" value="3"/>
</dbReference>